<evidence type="ECO:0000256" key="4">
    <source>
        <dbReference type="ARBA" id="ARBA00023002"/>
    </source>
</evidence>
<dbReference type="HOGENOM" id="CLU_007884_2_1_3"/>
<evidence type="ECO:0000313" key="7">
    <source>
        <dbReference type="EMBL" id="CAE06745.1"/>
    </source>
</evidence>
<feature type="domain" description="FAD dependent oxidoreductase" evidence="6">
    <location>
        <begin position="13"/>
        <end position="374"/>
    </location>
</feature>
<dbReference type="Pfam" id="PF01266">
    <property type="entry name" value="DAO"/>
    <property type="match status" value="1"/>
</dbReference>
<dbReference type="GO" id="GO:0050660">
    <property type="term" value="F:flavin adenine dinucleotide binding"/>
    <property type="evidence" value="ECO:0007669"/>
    <property type="project" value="InterPro"/>
</dbReference>
<dbReference type="Proteomes" id="UP000001422">
    <property type="component" value="Chromosome"/>
</dbReference>
<sequence length="396" mass="43373">MNQASSLPNQAAVVIVGGGMAGLSCAASLARRGIRDVVLLEAKTLAHAKASSFGETRMFREMYSDPVLCRLAQEANRLWREEETHAGEQLRETHGLLFYGESWDEETIEGSIPGARQVMDDQGIPYEALDADAIRARFPLKPKPEFTGLFEPTAGAVRSDKVIAHWTRTARQAGQQLIEHCPVAGIDADGTGVTLDNGHHIRAGQVVVTSGIWTQLLLAPLGLAPKLEVWPMLWAHYTVDPALADRYPQWFCFQRERGDDGGLYYAFPVLSHTPDGLPRIKAGIDWAPKELRVAEPNAMATEPPERLVELLDSFLFNEVAGVQERVETVMSPYSMASDVNFVLDRLSPTLSLFAGGSGQAFKFAPLIGDSLARLACGEQPAVDLNCWSHQRDAVRA</sequence>
<comment type="cofactor">
    <cofactor evidence="1">
        <name>FAD</name>
        <dbReference type="ChEBI" id="CHEBI:57692"/>
    </cofactor>
</comment>
<dbReference type="GO" id="GO:0008115">
    <property type="term" value="F:sarcosine oxidase activity"/>
    <property type="evidence" value="ECO:0007669"/>
    <property type="project" value="UniProtKB-EC"/>
</dbReference>
<organism evidence="7 8">
    <name type="scientific">Parasynechococcus marenigrum (strain WH8102)</name>
    <dbReference type="NCBI Taxonomy" id="84588"/>
    <lineage>
        <taxon>Bacteria</taxon>
        <taxon>Bacillati</taxon>
        <taxon>Cyanobacteriota</taxon>
        <taxon>Cyanophyceae</taxon>
        <taxon>Synechococcales</taxon>
        <taxon>Prochlorococcaceae</taxon>
        <taxon>Parasynechococcus</taxon>
        <taxon>Parasynechococcus marenigrum</taxon>
    </lineage>
</organism>
<dbReference type="EMBL" id="BX569689">
    <property type="protein sequence ID" value="CAE06745.1"/>
    <property type="molecule type" value="Genomic_DNA"/>
</dbReference>
<evidence type="ECO:0000256" key="3">
    <source>
        <dbReference type="ARBA" id="ARBA00022827"/>
    </source>
</evidence>
<keyword evidence="2" id="KW-0285">Flavoprotein</keyword>
<protein>
    <submittedName>
        <fullName evidence="7">Sarcosine oxidase</fullName>
        <ecNumber evidence="7">1.5.3.1</ecNumber>
    </submittedName>
</protein>
<dbReference type="EC" id="1.5.3.1" evidence="7"/>
<dbReference type="AlphaFoldDB" id="Q7U9M4"/>
<dbReference type="InterPro" id="IPR036188">
    <property type="entry name" value="FAD/NAD-bd_sf"/>
</dbReference>
<evidence type="ECO:0000259" key="6">
    <source>
        <dbReference type="Pfam" id="PF01266"/>
    </source>
</evidence>
<proteinExistence type="predicted"/>
<dbReference type="STRING" id="84588.SYNW0230"/>
<keyword evidence="5" id="KW-0472">Membrane</keyword>
<evidence type="ECO:0000256" key="2">
    <source>
        <dbReference type="ARBA" id="ARBA00022630"/>
    </source>
</evidence>
<gene>
    <name evidence="7" type="primary">solA</name>
    <name evidence="7" type="ordered locus">SYNW0230</name>
</gene>
<dbReference type="InterPro" id="IPR006076">
    <property type="entry name" value="FAD-dep_OxRdtase"/>
</dbReference>
<feature type="transmembrane region" description="Helical" evidence="5">
    <location>
        <begin position="12"/>
        <end position="30"/>
    </location>
</feature>
<dbReference type="Gene3D" id="3.30.9.10">
    <property type="entry name" value="D-Amino Acid Oxidase, subunit A, domain 2"/>
    <property type="match status" value="1"/>
</dbReference>
<dbReference type="PANTHER" id="PTHR10961">
    <property type="entry name" value="PEROXISOMAL SARCOSINE OXIDASE"/>
    <property type="match status" value="1"/>
</dbReference>
<dbReference type="RefSeq" id="WP_011127106.1">
    <property type="nucleotide sequence ID" value="NC_005070.1"/>
</dbReference>
<evidence type="ECO:0000256" key="1">
    <source>
        <dbReference type="ARBA" id="ARBA00001974"/>
    </source>
</evidence>
<dbReference type="InterPro" id="IPR045170">
    <property type="entry name" value="MTOX"/>
</dbReference>
<evidence type="ECO:0000313" key="8">
    <source>
        <dbReference type="Proteomes" id="UP000001422"/>
    </source>
</evidence>
<dbReference type="eggNOG" id="COG0665">
    <property type="taxonomic scope" value="Bacteria"/>
</dbReference>
<dbReference type="Gene3D" id="3.50.50.60">
    <property type="entry name" value="FAD/NAD(P)-binding domain"/>
    <property type="match status" value="1"/>
</dbReference>
<name>Q7U9M4_PARMW</name>
<keyword evidence="8" id="KW-1185">Reference proteome</keyword>
<dbReference type="KEGG" id="syw:SYNW0230"/>
<evidence type="ECO:0000256" key="5">
    <source>
        <dbReference type="SAM" id="Phobius"/>
    </source>
</evidence>
<keyword evidence="3" id="KW-0274">FAD</keyword>
<keyword evidence="5" id="KW-1133">Transmembrane helix</keyword>
<dbReference type="PANTHER" id="PTHR10961:SF7">
    <property type="entry name" value="FAD DEPENDENT OXIDOREDUCTASE DOMAIN-CONTAINING PROTEIN"/>
    <property type="match status" value="1"/>
</dbReference>
<keyword evidence="5" id="KW-0812">Transmembrane</keyword>
<keyword evidence="4 7" id="KW-0560">Oxidoreductase</keyword>
<accession>Q7U9M4</accession>
<reference evidence="7 8" key="1">
    <citation type="journal article" date="2003" name="Nature">
        <title>The genome of a motile marine Synechococcus.</title>
        <authorList>
            <person name="Palenik B."/>
            <person name="Brahamsha B."/>
            <person name="Larimer F."/>
            <person name="Land M."/>
            <person name="Hauser L."/>
            <person name="Chain P."/>
            <person name="Lamerdin J."/>
            <person name="Regala W."/>
            <person name="Allen E.A."/>
            <person name="McCarren J."/>
            <person name="Paulsen I."/>
            <person name="Dufresne A."/>
            <person name="Partensky F."/>
            <person name="Webb E."/>
            <person name="Waterbury J."/>
        </authorList>
    </citation>
    <scope>NUCLEOTIDE SEQUENCE [LARGE SCALE GENOMIC DNA]</scope>
    <source>
        <strain evidence="7 8">WH8102</strain>
    </source>
</reference>
<dbReference type="SUPFAM" id="SSF51905">
    <property type="entry name" value="FAD/NAD(P)-binding domain"/>
    <property type="match status" value="1"/>
</dbReference>